<evidence type="ECO:0000313" key="2">
    <source>
        <dbReference type="EMBL" id="KAG9354908.1"/>
    </source>
</evidence>
<sequence>MLGHDKDYPYVSVVCPNRVHSEVTWISNGMVASAPGGSCRDPSESPDVLGRFRPAILQLTNPLHCKGSMAAFQDPSHHFGSESEVTDSLTNRVWLVMLIYLHQQSVKLKSSKYSTLRLSLQTAEEAIAMGYSGALATHCSKTQRFPDVKPMSPLRGRKARGMNRTGAAEWEKLLIPHNDRGKEGEGKGRKLSEIHDGTLLCLNLPAAWGSHPGVGKPSRTTPAQHRPLRREEVEERRKGVEVGRKIVVGCEDSFQGSRVKNARIAVHGDSPLYRFKLQMKVPVPVDTQAREKRGACAAGECSYCRDCNVVRQ</sequence>
<accession>A0A8T2PUF6</accession>
<dbReference type="Proteomes" id="UP000824540">
    <property type="component" value="Unassembled WGS sequence"/>
</dbReference>
<organism evidence="2 3">
    <name type="scientific">Albula glossodonta</name>
    <name type="common">roundjaw bonefish</name>
    <dbReference type="NCBI Taxonomy" id="121402"/>
    <lineage>
        <taxon>Eukaryota</taxon>
        <taxon>Metazoa</taxon>
        <taxon>Chordata</taxon>
        <taxon>Craniata</taxon>
        <taxon>Vertebrata</taxon>
        <taxon>Euteleostomi</taxon>
        <taxon>Actinopterygii</taxon>
        <taxon>Neopterygii</taxon>
        <taxon>Teleostei</taxon>
        <taxon>Albuliformes</taxon>
        <taxon>Albulidae</taxon>
        <taxon>Albula</taxon>
    </lineage>
</organism>
<evidence type="ECO:0000256" key="1">
    <source>
        <dbReference type="SAM" id="MobiDB-lite"/>
    </source>
</evidence>
<keyword evidence="3" id="KW-1185">Reference proteome</keyword>
<name>A0A8T2PUF6_9TELE</name>
<dbReference type="EMBL" id="JAFBMS010000002">
    <property type="protein sequence ID" value="KAG9354908.1"/>
    <property type="molecule type" value="Genomic_DNA"/>
</dbReference>
<evidence type="ECO:0000313" key="3">
    <source>
        <dbReference type="Proteomes" id="UP000824540"/>
    </source>
</evidence>
<comment type="caution">
    <text evidence="2">The sequence shown here is derived from an EMBL/GenBank/DDBJ whole genome shotgun (WGS) entry which is preliminary data.</text>
</comment>
<protein>
    <submittedName>
        <fullName evidence="2">Uncharacterized protein</fullName>
    </submittedName>
</protein>
<feature type="region of interest" description="Disordered" evidence="1">
    <location>
        <begin position="212"/>
        <end position="236"/>
    </location>
</feature>
<gene>
    <name evidence="2" type="ORF">JZ751_001621</name>
</gene>
<proteinExistence type="predicted"/>
<dbReference type="AlphaFoldDB" id="A0A8T2PUF6"/>
<feature type="region of interest" description="Disordered" evidence="1">
    <location>
        <begin position="144"/>
        <end position="163"/>
    </location>
</feature>
<reference evidence="2" key="1">
    <citation type="thesis" date="2021" institute="BYU ScholarsArchive" country="Provo, UT, USA">
        <title>Applications of and Algorithms for Genome Assembly and Genomic Analyses with an Emphasis on Marine Teleosts.</title>
        <authorList>
            <person name="Pickett B.D."/>
        </authorList>
    </citation>
    <scope>NUCLEOTIDE SEQUENCE</scope>
    <source>
        <strain evidence="2">HI-2016</strain>
    </source>
</reference>